<evidence type="ECO:0000313" key="4">
    <source>
        <dbReference type="EMBL" id="ABD27510.1"/>
    </source>
</evidence>
<evidence type="ECO:0000259" key="3">
    <source>
        <dbReference type="Pfam" id="PF07715"/>
    </source>
</evidence>
<dbReference type="HOGENOM" id="CLU_022987_0_0_5"/>
<dbReference type="RefSeq" id="WP_011446714.1">
    <property type="nucleotide sequence ID" value="NC_007794.1"/>
</dbReference>
<sequence length="706" mass="77488">MKFPKKRLRRTGRCALLAATGFLALGTAPARAAEPAPLPDSPAPANTTAQAVFTPADFTRFAPRNALDMLRQVPGFSIREGEEARGLGQASGNVLVNSQRLSSKSDDIYTQLSRIPASTVERIELVDGARLDIPGLTGQVANVIARSSSFSGQFRWSPEVRPHYADPRFTNGEISISGRKGPVEYTVSLINNANRGAAGGPTLITDRTGAVIQTRDDVVKARRDTPKLTARFTIDGPGSSVANLNGSFERIPRRFTEHSVRTDADGTVTIRDLDDRSSARNWEIGGDYEFALGPGRLKLIGLNRQEHEPYSQSVVTTFRDGTPAVGDRYAQVGDSAERIARAEYSWKMLGGDWQLAGEGAFNSLDNVASLATLDAQGHFVEVPFPEGTGGVKEDRYDASLSFSRPLTDRLTLQLIAGAERSTLRQTGATGPEGNLSRTFFRPKGSLSLGWKAGRNLDVSFKIKRSVGQLSFYDFLARRFLDDGNANSGNADLVPQQDWSAELELNRTFGALGSTKLRLVARDVQDYVTVIPIGALGESIGNVGSARERQIVSNTTLQLDPLGWKGARIDLNVELTFTRLRDPFDPSRHIPYGAITERYWELNFREDFPGTDWAAGASYEYNRQSLYHRRFEAGRAYEGPVFAGLFIEHKNVMGLTVKASANNLLNGRQRWDRRVYDGPRPDAPIAFVETRDRLIGPIFTLTVKGSI</sequence>
<dbReference type="PANTHER" id="PTHR30069">
    <property type="entry name" value="TONB-DEPENDENT OUTER MEMBRANE RECEPTOR"/>
    <property type="match status" value="1"/>
</dbReference>
<keyword evidence="4" id="KW-0675">Receptor</keyword>
<dbReference type="eggNOG" id="COG4206">
    <property type="taxonomic scope" value="Bacteria"/>
</dbReference>
<dbReference type="GO" id="GO:0044718">
    <property type="term" value="P:siderophore transmembrane transport"/>
    <property type="evidence" value="ECO:0007669"/>
    <property type="project" value="TreeGrafter"/>
</dbReference>
<dbReference type="Gene3D" id="2.170.130.10">
    <property type="entry name" value="TonB-dependent receptor, plug domain"/>
    <property type="match status" value="1"/>
</dbReference>
<accession>Q2G3R3</accession>
<dbReference type="InterPro" id="IPR012910">
    <property type="entry name" value="Plug_dom"/>
</dbReference>
<name>Q2G3R3_NOVAD</name>
<dbReference type="Pfam" id="PF07715">
    <property type="entry name" value="Plug"/>
    <property type="match status" value="1"/>
</dbReference>
<feature type="signal peptide" evidence="2">
    <location>
        <begin position="1"/>
        <end position="32"/>
    </location>
</feature>
<feature type="chain" id="PRO_5004208276" evidence="2">
    <location>
        <begin position="33"/>
        <end position="706"/>
    </location>
</feature>
<feature type="domain" description="TonB-dependent receptor plug" evidence="3">
    <location>
        <begin position="48"/>
        <end position="129"/>
    </location>
</feature>
<gene>
    <name evidence="4" type="ordered locus">Saro_3075</name>
</gene>
<dbReference type="KEGG" id="nar:Saro_3075"/>
<evidence type="ECO:0000256" key="1">
    <source>
        <dbReference type="ARBA" id="ARBA00022729"/>
    </source>
</evidence>
<keyword evidence="1 2" id="KW-0732">Signal</keyword>
<keyword evidence="5" id="KW-1185">Reference proteome</keyword>
<dbReference type="PANTHER" id="PTHR30069:SF29">
    <property type="entry name" value="HEMOGLOBIN AND HEMOGLOBIN-HAPTOGLOBIN-BINDING PROTEIN 1-RELATED"/>
    <property type="match status" value="1"/>
</dbReference>
<dbReference type="STRING" id="279238.Saro_3075"/>
<evidence type="ECO:0000313" key="5">
    <source>
        <dbReference type="Proteomes" id="UP000009134"/>
    </source>
</evidence>
<dbReference type="AlphaFoldDB" id="Q2G3R3"/>
<organism evidence="4 5">
    <name type="scientific">Novosphingobium aromaticivorans (strain ATCC 700278 / DSM 12444 / CCUG 56034 / CIP 105152 / NBRC 16084 / F199)</name>
    <dbReference type="NCBI Taxonomy" id="279238"/>
    <lineage>
        <taxon>Bacteria</taxon>
        <taxon>Pseudomonadati</taxon>
        <taxon>Pseudomonadota</taxon>
        <taxon>Alphaproteobacteria</taxon>
        <taxon>Sphingomonadales</taxon>
        <taxon>Sphingomonadaceae</taxon>
        <taxon>Novosphingobium</taxon>
    </lineage>
</organism>
<dbReference type="EMBL" id="CP000248">
    <property type="protein sequence ID" value="ABD27510.1"/>
    <property type="molecule type" value="Genomic_DNA"/>
</dbReference>
<dbReference type="Proteomes" id="UP000009134">
    <property type="component" value="Chromosome"/>
</dbReference>
<evidence type="ECO:0000256" key="2">
    <source>
        <dbReference type="SAM" id="SignalP"/>
    </source>
</evidence>
<dbReference type="InterPro" id="IPR037066">
    <property type="entry name" value="Plug_dom_sf"/>
</dbReference>
<dbReference type="SUPFAM" id="SSF56935">
    <property type="entry name" value="Porins"/>
    <property type="match status" value="1"/>
</dbReference>
<protein>
    <submittedName>
        <fullName evidence="4">TonB-dependent receptor</fullName>
    </submittedName>
</protein>
<proteinExistence type="predicted"/>
<dbReference type="InterPro" id="IPR039426">
    <property type="entry name" value="TonB-dep_rcpt-like"/>
</dbReference>
<dbReference type="GO" id="GO:0015344">
    <property type="term" value="F:siderophore uptake transmembrane transporter activity"/>
    <property type="evidence" value="ECO:0007669"/>
    <property type="project" value="TreeGrafter"/>
</dbReference>
<reference evidence="5" key="1">
    <citation type="submission" date="2006-01" db="EMBL/GenBank/DDBJ databases">
        <title>Complete sequence of Novosphingobium aromaticivorans DSM 12444.</title>
        <authorList>
            <consortium name="US DOE Joint Genome Institute"/>
            <person name="Copeland A."/>
            <person name="Lucas S."/>
            <person name="Lapidus A."/>
            <person name="Barry K."/>
            <person name="Detter J.C."/>
            <person name="Glavina T."/>
            <person name="Hammon N."/>
            <person name="Israni S."/>
            <person name="Pitluck S."/>
            <person name="Chain P."/>
            <person name="Malfatti S."/>
            <person name="Shin M."/>
            <person name="Vergez L."/>
            <person name="Schmutz J."/>
            <person name="Larimer F."/>
            <person name="Land M."/>
            <person name="Kyrpides N."/>
            <person name="Ivanova N."/>
            <person name="Fredrickson J."/>
            <person name="Balkwill D."/>
            <person name="Romine M.F."/>
            <person name="Richardson P."/>
        </authorList>
    </citation>
    <scope>NUCLEOTIDE SEQUENCE [LARGE SCALE GENOMIC DNA]</scope>
    <source>
        <strain evidence="5">ATCC 700278 / DSM 12444 / CCUG 56034 / CIP 105152 / NBRC 16084 / F199</strain>
    </source>
</reference>